<dbReference type="FunFam" id="1.10.10.10:FF:000138">
    <property type="entry name" value="Rrf2 family transcriptional regulator"/>
    <property type="match status" value="1"/>
</dbReference>
<proteinExistence type="predicted"/>
<dbReference type="EMBL" id="FNNC01000003">
    <property type="protein sequence ID" value="SDW59803.1"/>
    <property type="molecule type" value="Genomic_DNA"/>
</dbReference>
<sequence>MINTRFSVAVHILSLLASEPERRLSSSYMAASVNTNPVVIRRISGMLKQAGLLQTKPGVSGALITRAPEDITLLDIYRAVQQEDLLFSTHSSPSPDCPVGRNIQSTLDESFKRAQNAMEAELQKQSLADVTAHLFV</sequence>
<dbReference type="Pfam" id="PF02082">
    <property type="entry name" value="Rrf2"/>
    <property type="match status" value="1"/>
</dbReference>
<dbReference type="InterPro" id="IPR036390">
    <property type="entry name" value="WH_DNA-bd_sf"/>
</dbReference>
<organism evidence="1 2">
    <name type="scientific">Marinococcus luteus</name>
    <dbReference type="NCBI Taxonomy" id="1122204"/>
    <lineage>
        <taxon>Bacteria</taxon>
        <taxon>Bacillati</taxon>
        <taxon>Bacillota</taxon>
        <taxon>Bacilli</taxon>
        <taxon>Bacillales</taxon>
        <taxon>Bacillaceae</taxon>
        <taxon>Marinococcus</taxon>
    </lineage>
</organism>
<gene>
    <name evidence="1" type="ORF">SAMN05421781_1910</name>
</gene>
<dbReference type="PANTHER" id="PTHR33221:SF15">
    <property type="entry name" value="HTH-TYPE TRANSCRIPTIONAL REGULATOR YWGB-RELATED"/>
    <property type="match status" value="1"/>
</dbReference>
<keyword evidence="2" id="KW-1185">Reference proteome</keyword>
<dbReference type="InterPro" id="IPR036388">
    <property type="entry name" value="WH-like_DNA-bd_sf"/>
</dbReference>
<dbReference type="PROSITE" id="PS51197">
    <property type="entry name" value="HTH_RRF2_2"/>
    <property type="match status" value="1"/>
</dbReference>
<dbReference type="InterPro" id="IPR000944">
    <property type="entry name" value="Tscrpt_reg_Rrf2"/>
</dbReference>
<dbReference type="STRING" id="1122204.SAMN05421781_1910"/>
<dbReference type="Gene3D" id="1.10.10.10">
    <property type="entry name" value="Winged helix-like DNA-binding domain superfamily/Winged helix DNA-binding domain"/>
    <property type="match status" value="1"/>
</dbReference>
<dbReference type="SUPFAM" id="SSF46785">
    <property type="entry name" value="Winged helix' DNA-binding domain"/>
    <property type="match status" value="1"/>
</dbReference>
<dbReference type="AlphaFoldDB" id="A0A1H2UUJ8"/>
<dbReference type="PANTHER" id="PTHR33221">
    <property type="entry name" value="WINGED HELIX-TURN-HELIX TRANSCRIPTIONAL REGULATOR, RRF2 FAMILY"/>
    <property type="match status" value="1"/>
</dbReference>
<reference evidence="1 2" key="1">
    <citation type="submission" date="2016-10" db="EMBL/GenBank/DDBJ databases">
        <authorList>
            <person name="de Groot N.N."/>
        </authorList>
    </citation>
    <scope>NUCLEOTIDE SEQUENCE [LARGE SCALE GENOMIC DNA]</scope>
    <source>
        <strain evidence="1 2">DSM 23126</strain>
    </source>
</reference>
<evidence type="ECO:0000313" key="1">
    <source>
        <dbReference type="EMBL" id="SDW59803.1"/>
    </source>
</evidence>
<dbReference type="RefSeq" id="WP_176967727.1">
    <property type="nucleotide sequence ID" value="NZ_FNNC01000003.1"/>
</dbReference>
<protein>
    <submittedName>
        <fullName evidence="1">Transcriptional regulator, BadM/Rrf2 family</fullName>
    </submittedName>
</protein>
<evidence type="ECO:0000313" key="2">
    <source>
        <dbReference type="Proteomes" id="UP000199488"/>
    </source>
</evidence>
<name>A0A1H2UUJ8_9BACI</name>
<dbReference type="GO" id="GO:0005829">
    <property type="term" value="C:cytosol"/>
    <property type="evidence" value="ECO:0007669"/>
    <property type="project" value="TreeGrafter"/>
</dbReference>
<dbReference type="GO" id="GO:0003700">
    <property type="term" value="F:DNA-binding transcription factor activity"/>
    <property type="evidence" value="ECO:0007669"/>
    <property type="project" value="TreeGrafter"/>
</dbReference>
<accession>A0A1H2UUJ8</accession>
<dbReference type="Proteomes" id="UP000199488">
    <property type="component" value="Unassembled WGS sequence"/>
</dbReference>